<accession>A0ABY0I4W5</accession>
<keyword evidence="3" id="KW-1185">Reference proteome</keyword>
<dbReference type="RefSeq" id="WP_130066593.1">
    <property type="nucleotide sequence ID" value="NZ_SEZN01000021.1"/>
</dbReference>
<feature type="signal peptide" evidence="1">
    <location>
        <begin position="1"/>
        <end position="19"/>
    </location>
</feature>
<keyword evidence="1" id="KW-0732">Signal</keyword>
<sequence length="108" mass="12436">MLRKTIAIFALITALAGCASSEMGRPINYAKLERLTLGVSTQETVKEFFGYPQQIMYPDNRTIYKYRYLKTSTSSHTRHAVDFVFNHNQRLIDITINDAIDLESIKME</sequence>
<evidence type="ECO:0000313" key="2">
    <source>
        <dbReference type="EMBL" id="RYU63823.1"/>
    </source>
</evidence>
<dbReference type="EMBL" id="SEZN01000021">
    <property type="protein sequence ID" value="RYU63823.1"/>
    <property type="molecule type" value="Genomic_DNA"/>
</dbReference>
<name>A0ABY0I4W5_9GAMM</name>
<comment type="caution">
    <text evidence="2">The sequence shown here is derived from an EMBL/GenBank/DDBJ whole genome shotgun (WGS) entry which is preliminary data.</text>
</comment>
<organism evidence="2 3">
    <name type="scientific">Aliivibrio finisterrensis</name>
    <dbReference type="NCBI Taxonomy" id="511998"/>
    <lineage>
        <taxon>Bacteria</taxon>
        <taxon>Pseudomonadati</taxon>
        <taxon>Pseudomonadota</taxon>
        <taxon>Gammaproteobacteria</taxon>
        <taxon>Vibrionales</taxon>
        <taxon>Vibrionaceae</taxon>
        <taxon>Aliivibrio</taxon>
    </lineage>
</organism>
<dbReference type="PROSITE" id="PS51257">
    <property type="entry name" value="PROKAR_LIPOPROTEIN"/>
    <property type="match status" value="1"/>
</dbReference>
<evidence type="ECO:0008006" key="4">
    <source>
        <dbReference type="Google" id="ProtNLM"/>
    </source>
</evidence>
<feature type="chain" id="PRO_5045738366" description="Outer membrane protein assembly factor BamE" evidence="1">
    <location>
        <begin position="20"/>
        <end position="108"/>
    </location>
</feature>
<evidence type="ECO:0000256" key="1">
    <source>
        <dbReference type="SAM" id="SignalP"/>
    </source>
</evidence>
<reference evidence="2 3" key="1">
    <citation type="submission" date="2019-02" db="EMBL/GenBank/DDBJ databases">
        <title>Genome sequences of Aliivibrio finisterrensis strains from farmed Atlantic salmon.</title>
        <authorList>
            <person name="Bowman J.P."/>
        </authorList>
    </citation>
    <scope>NUCLEOTIDE SEQUENCE [LARGE SCALE GENOMIC DNA]</scope>
    <source>
        <strain evidence="2 3">A21</strain>
    </source>
</reference>
<protein>
    <recommendedName>
        <fullName evidence="4">Outer membrane protein assembly factor BamE</fullName>
    </recommendedName>
</protein>
<dbReference type="Proteomes" id="UP000294166">
    <property type="component" value="Unassembled WGS sequence"/>
</dbReference>
<proteinExistence type="predicted"/>
<evidence type="ECO:0000313" key="3">
    <source>
        <dbReference type="Proteomes" id="UP000294166"/>
    </source>
</evidence>
<gene>
    <name evidence="2" type="ORF">ERW53_12350</name>
</gene>